<dbReference type="PANTHER" id="PTHR34545">
    <property type="entry name" value="CLAVATA3/ESR (CLE)-RELATED PROTEIN 22"/>
    <property type="match status" value="1"/>
</dbReference>
<evidence type="ECO:0000313" key="3">
    <source>
        <dbReference type="EMBL" id="KAK9063686.1"/>
    </source>
</evidence>
<name>A0AAP0CVB7_9ASTR</name>
<proteinExistence type="predicted"/>
<keyword evidence="2" id="KW-0812">Transmembrane</keyword>
<evidence type="ECO:0000256" key="1">
    <source>
        <dbReference type="SAM" id="MobiDB-lite"/>
    </source>
</evidence>
<feature type="region of interest" description="Disordered" evidence="1">
    <location>
        <begin position="40"/>
        <end position="59"/>
    </location>
</feature>
<keyword evidence="4" id="KW-1185">Reference proteome</keyword>
<dbReference type="Proteomes" id="UP001408789">
    <property type="component" value="Unassembled WGS sequence"/>
</dbReference>
<reference evidence="3 4" key="1">
    <citation type="submission" date="2024-04" db="EMBL/GenBank/DDBJ databases">
        <title>The reference genome of an endangered Asteraceae, Deinandra increscens subsp. villosa, native to the Central Coast of California.</title>
        <authorList>
            <person name="Guilliams M."/>
            <person name="Hasenstab-Lehman K."/>
            <person name="Meyer R."/>
            <person name="Mcevoy S."/>
        </authorList>
    </citation>
    <scope>NUCLEOTIDE SEQUENCE [LARGE SCALE GENOMIC DNA]</scope>
    <source>
        <tissue evidence="3">Leaf</tissue>
    </source>
</reference>
<feature type="compositionally biased region" description="Basic residues" evidence="1">
    <location>
        <begin position="40"/>
        <end position="51"/>
    </location>
</feature>
<keyword evidence="2" id="KW-1133">Transmembrane helix</keyword>
<feature type="transmembrane region" description="Helical" evidence="2">
    <location>
        <begin position="21"/>
        <end position="37"/>
    </location>
</feature>
<feature type="region of interest" description="Disordered" evidence="1">
    <location>
        <begin position="73"/>
        <end position="110"/>
    </location>
</feature>
<evidence type="ECO:0000256" key="2">
    <source>
        <dbReference type="SAM" id="Phobius"/>
    </source>
</evidence>
<dbReference type="AlphaFoldDB" id="A0AAP0CVB7"/>
<gene>
    <name evidence="3" type="ORF">SSX86_017557</name>
</gene>
<organism evidence="3 4">
    <name type="scientific">Deinandra increscens subsp. villosa</name>
    <dbReference type="NCBI Taxonomy" id="3103831"/>
    <lineage>
        <taxon>Eukaryota</taxon>
        <taxon>Viridiplantae</taxon>
        <taxon>Streptophyta</taxon>
        <taxon>Embryophyta</taxon>
        <taxon>Tracheophyta</taxon>
        <taxon>Spermatophyta</taxon>
        <taxon>Magnoliopsida</taxon>
        <taxon>eudicotyledons</taxon>
        <taxon>Gunneridae</taxon>
        <taxon>Pentapetalae</taxon>
        <taxon>asterids</taxon>
        <taxon>campanulids</taxon>
        <taxon>Asterales</taxon>
        <taxon>Asteraceae</taxon>
        <taxon>Asteroideae</taxon>
        <taxon>Heliantheae alliance</taxon>
        <taxon>Madieae</taxon>
        <taxon>Madiinae</taxon>
        <taxon>Deinandra</taxon>
    </lineage>
</organism>
<accession>A0AAP0CVB7</accession>
<comment type="caution">
    <text evidence="3">The sequence shown here is derived from an EMBL/GenBank/DDBJ whole genome shotgun (WGS) entry which is preliminary data.</text>
</comment>
<protein>
    <submittedName>
        <fullName evidence="3">Uncharacterized protein</fullName>
    </submittedName>
</protein>
<keyword evidence="2" id="KW-0472">Membrane</keyword>
<sequence length="110" mass="12482">MAQCSSKIKIAARRSGRRPKFHIFFIWVMLILTHLSFSSGHHHHHHHHHRSSSLPSSRKAMVFKKQFHAANVTVSSQPPVGKSANGDQEANNVFDEDKRIIHTGPNPLHN</sequence>
<dbReference type="PANTHER" id="PTHR34545:SF7">
    <property type="entry name" value="CLAVATA3_ESR (CLE)-RELATED PROTEIN 16"/>
    <property type="match status" value="1"/>
</dbReference>
<dbReference type="GO" id="GO:0048731">
    <property type="term" value="P:system development"/>
    <property type="evidence" value="ECO:0007669"/>
    <property type="project" value="InterPro"/>
</dbReference>
<dbReference type="InterPro" id="IPR033249">
    <property type="entry name" value="CLE_plant"/>
</dbReference>
<evidence type="ECO:0000313" key="4">
    <source>
        <dbReference type="Proteomes" id="UP001408789"/>
    </source>
</evidence>
<dbReference type="EMBL" id="JBCNJP010000018">
    <property type="protein sequence ID" value="KAK9063686.1"/>
    <property type="molecule type" value="Genomic_DNA"/>
</dbReference>